<organism evidence="4 5">
    <name type="scientific">Lunasporangiospora selenospora</name>
    <dbReference type="NCBI Taxonomy" id="979761"/>
    <lineage>
        <taxon>Eukaryota</taxon>
        <taxon>Fungi</taxon>
        <taxon>Fungi incertae sedis</taxon>
        <taxon>Mucoromycota</taxon>
        <taxon>Mortierellomycotina</taxon>
        <taxon>Mortierellomycetes</taxon>
        <taxon>Mortierellales</taxon>
        <taxon>Mortierellaceae</taxon>
        <taxon>Lunasporangiospora</taxon>
    </lineage>
</organism>
<name>A0A9P6FXG8_9FUNG</name>
<evidence type="ECO:0000313" key="5">
    <source>
        <dbReference type="Proteomes" id="UP000780801"/>
    </source>
</evidence>
<accession>A0A9P6FXG8</accession>
<gene>
    <name evidence="4" type="ORF">BGW38_009883</name>
</gene>
<proteinExistence type="predicted"/>
<keyword evidence="2" id="KW-0812">Transmembrane</keyword>
<dbReference type="EMBL" id="JAABOA010000757">
    <property type="protein sequence ID" value="KAF9583262.1"/>
    <property type="molecule type" value="Genomic_DNA"/>
</dbReference>
<keyword evidence="2" id="KW-1133">Transmembrane helix</keyword>
<reference evidence="4" key="1">
    <citation type="journal article" date="2020" name="Fungal Divers.">
        <title>Resolving the Mortierellaceae phylogeny through synthesis of multi-gene phylogenetics and phylogenomics.</title>
        <authorList>
            <person name="Vandepol N."/>
            <person name="Liber J."/>
            <person name="Desiro A."/>
            <person name="Na H."/>
            <person name="Kennedy M."/>
            <person name="Barry K."/>
            <person name="Grigoriev I.V."/>
            <person name="Miller A.N."/>
            <person name="O'Donnell K."/>
            <person name="Stajich J.E."/>
            <person name="Bonito G."/>
        </authorList>
    </citation>
    <scope>NUCLEOTIDE SEQUENCE</scope>
    <source>
        <strain evidence="4">KOD1015</strain>
    </source>
</reference>
<keyword evidence="5" id="KW-1185">Reference proteome</keyword>
<feature type="chain" id="PRO_5040507114" evidence="3">
    <location>
        <begin position="19"/>
        <end position="193"/>
    </location>
</feature>
<feature type="signal peptide" evidence="3">
    <location>
        <begin position="1"/>
        <end position="18"/>
    </location>
</feature>
<evidence type="ECO:0000256" key="3">
    <source>
        <dbReference type="SAM" id="SignalP"/>
    </source>
</evidence>
<evidence type="ECO:0000256" key="1">
    <source>
        <dbReference type="SAM" id="MobiDB-lite"/>
    </source>
</evidence>
<feature type="region of interest" description="Disordered" evidence="1">
    <location>
        <begin position="136"/>
        <end position="161"/>
    </location>
</feature>
<protein>
    <submittedName>
        <fullName evidence="4">Uncharacterized protein</fullName>
    </submittedName>
</protein>
<comment type="caution">
    <text evidence="4">The sequence shown here is derived from an EMBL/GenBank/DDBJ whole genome shotgun (WGS) entry which is preliminary data.</text>
</comment>
<feature type="transmembrane region" description="Helical" evidence="2">
    <location>
        <begin position="170"/>
        <end position="192"/>
    </location>
</feature>
<keyword evidence="2" id="KW-0472">Membrane</keyword>
<keyword evidence="3" id="KW-0732">Signal</keyword>
<evidence type="ECO:0000256" key="2">
    <source>
        <dbReference type="SAM" id="Phobius"/>
    </source>
</evidence>
<dbReference type="Proteomes" id="UP000780801">
    <property type="component" value="Unassembled WGS sequence"/>
</dbReference>
<dbReference type="AlphaFoldDB" id="A0A9P6FXG8"/>
<dbReference type="OrthoDB" id="2432613at2759"/>
<evidence type="ECO:0000313" key="4">
    <source>
        <dbReference type="EMBL" id="KAF9583262.1"/>
    </source>
</evidence>
<sequence>MKSIAFVAALAVVATAAAQSEEDKLRLYYTEPTPATVWTAGKNATVKWNNFCSATGGNKATPLTLYKDNGAGVNEKVLGIVDPLAVVDCTKNQEVTFVIPANVSTFDKYTIHANTEPYRSFSVFFKIVNEAEKPTTTAASSTSAPAGASSTTSAPTSTATADTAKEGANAAGAVGVVGSTFAIVAAAAAAMFF</sequence>